<dbReference type="PROSITE" id="PS51352">
    <property type="entry name" value="THIOREDOXIN_2"/>
    <property type="match status" value="1"/>
</dbReference>
<feature type="domain" description="Thioredoxin" evidence="4">
    <location>
        <begin position="29"/>
        <end position="190"/>
    </location>
</feature>
<dbReference type="CDD" id="cd02968">
    <property type="entry name" value="SCO"/>
    <property type="match status" value="1"/>
</dbReference>
<dbReference type="Proteomes" id="UP001181622">
    <property type="component" value="Unassembled WGS sequence"/>
</dbReference>
<comment type="caution">
    <text evidence="5">The sequence shown here is derived from an EMBL/GenBank/DDBJ whole genome shotgun (WGS) entry which is preliminary data.</text>
</comment>
<evidence type="ECO:0000313" key="5">
    <source>
        <dbReference type="EMBL" id="MDR4306334.1"/>
    </source>
</evidence>
<dbReference type="InterPro" id="IPR013766">
    <property type="entry name" value="Thioredoxin_domain"/>
</dbReference>
<dbReference type="PANTHER" id="PTHR12151">
    <property type="entry name" value="ELECTRON TRANSPORT PROTIN SCO1/SENC FAMILY MEMBER"/>
    <property type="match status" value="1"/>
</dbReference>
<reference evidence="5" key="1">
    <citation type="submission" date="2020-10" db="EMBL/GenBank/DDBJ databases">
        <authorList>
            <person name="Abbas A."/>
            <person name="Razzaq R."/>
            <person name="Waqas M."/>
            <person name="Abbas N."/>
            <person name="Nielsen T.K."/>
            <person name="Hansen L.H."/>
            <person name="Hussain S."/>
            <person name="Shahid M."/>
        </authorList>
    </citation>
    <scope>NUCLEOTIDE SEQUENCE</scope>
    <source>
        <strain evidence="5">S14</strain>
    </source>
</reference>
<comment type="similarity">
    <text evidence="1">Belongs to the SCO1/2 family.</text>
</comment>
<evidence type="ECO:0000259" key="4">
    <source>
        <dbReference type="PROSITE" id="PS51352"/>
    </source>
</evidence>
<dbReference type="Gene3D" id="3.40.30.10">
    <property type="entry name" value="Glutaredoxin"/>
    <property type="match status" value="1"/>
</dbReference>
<keyword evidence="3" id="KW-0732">Signal</keyword>
<proteinExistence type="inferred from homology"/>
<protein>
    <submittedName>
        <fullName evidence="5">SCO family protein</fullName>
    </submittedName>
</protein>
<organism evidence="5 6">
    <name type="scientific">Chelatococcus sambhunathii</name>
    <dbReference type="NCBI Taxonomy" id="363953"/>
    <lineage>
        <taxon>Bacteria</taxon>
        <taxon>Pseudomonadati</taxon>
        <taxon>Pseudomonadota</taxon>
        <taxon>Alphaproteobacteria</taxon>
        <taxon>Hyphomicrobiales</taxon>
        <taxon>Chelatococcaceae</taxon>
        <taxon>Chelatococcus</taxon>
    </lineage>
</organism>
<dbReference type="EMBL" id="JADBEO010000011">
    <property type="protein sequence ID" value="MDR4306334.1"/>
    <property type="molecule type" value="Genomic_DNA"/>
</dbReference>
<feature type="signal peptide" evidence="3">
    <location>
        <begin position="1"/>
        <end position="26"/>
    </location>
</feature>
<dbReference type="Pfam" id="PF02630">
    <property type="entry name" value="SCO1-SenC"/>
    <property type="match status" value="1"/>
</dbReference>
<evidence type="ECO:0000313" key="6">
    <source>
        <dbReference type="Proteomes" id="UP001181622"/>
    </source>
</evidence>
<dbReference type="SUPFAM" id="SSF52833">
    <property type="entry name" value="Thioredoxin-like"/>
    <property type="match status" value="1"/>
</dbReference>
<evidence type="ECO:0000256" key="1">
    <source>
        <dbReference type="ARBA" id="ARBA00010996"/>
    </source>
</evidence>
<dbReference type="InterPro" id="IPR036249">
    <property type="entry name" value="Thioredoxin-like_sf"/>
</dbReference>
<gene>
    <name evidence="5" type="ORF">IHQ68_06850</name>
</gene>
<sequence length="190" mass="20056">MRVPAVIRVALFMAAAAGLIAALAVAEADADPMTPGPFALKAVDGATVDGADLDGKPYGVMFGFTHCPDVCPTALAELTTALASSPKLPKDFRVYFVAIDPERDTPKALGAYLSAFDPRIIGLTGSREEIATATQAFGAVVRKATFKSGDYTMEHTAALYLVDENGMIADRVSFKEPSEEMARRIAAVAR</sequence>
<evidence type="ECO:0000256" key="3">
    <source>
        <dbReference type="SAM" id="SignalP"/>
    </source>
</evidence>
<keyword evidence="6" id="KW-1185">Reference proteome</keyword>
<dbReference type="InterPro" id="IPR003782">
    <property type="entry name" value="SCO1/SenC"/>
</dbReference>
<name>A0ABU1DE59_9HYPH</name>
<dbReference type="PANTHER" id="PTHR12151:SF25">
    <property type="entry name" value="LINALOOL DEHYDRATASE_ISOMERASE DOMAIN-CONTAINING PROTEIN"/>
    <property type="match status" value="1"/>
</dbReference>
<accession>A0ABU1DE59</accession>
<keyword evidence="2" id="KW-0186">Copper</keyword>
<feature type="chain" id="PRO_5046273938" evidence="3">
    <location>
        <begin position="27"/>
        <end position="190"/>
    </location>
</feature>
<dbReference type="RefSeq" id="WP_309390132.1">
    <property type="nucleotide sequence ID" value="NZ_JADBEO010000011.1"/>
</dbReference>
<evidence type="ECO:0000256" key="2">
    <source>
        <dbReference type="ARBA" id="ARBA00023008"/>
    </source>
</evidence>